<dbReference type="OrthoDB" id="8195170at2759"/>
<feature type="compositionally biased region" description="Basic residues" evidence="1">
    <location>
        <begin position="21"/>
        <end position="35"/>
    </location>
</feature>
<feature type="region of interest" description="Disordered" evidence="1">
    <location>
        <begin position="1"/>
        <end position="48"/>
    </location>
</feature>
<evidence type="ECO:0000256" key="1">
    <source>
        <dbReference type="SAM" id="MobiDB-lite"/>
    </source>
</evidence>
<gene>
    <name evidence="2" type="ORF">ILUMI_21759</name>
</gene>
<dbReference type="AlphaFoldDB" id="A0A8K0CIA3"/>
<dbReference type="Proteomes" id="UP000801492">
    <property type="component" value="Unassembled WGS sequence"/>
</dbReference>
<evidence type="ECO:0000313" key="2">
    <source>
        <dbReference type="EMBL" id="KAF2884380.1"/>
    </source>
</evidence>
<proteinExistence type="predicted"/>
<keyword evidence="3" id="KW-1185">Reference proteome</keyword>
<sequence>MSGTKKKVAEYDNDAFTTDKGKRKRELPKKNRKVRSLTGTGKAGITNEKKRLKDYDNIHNKEIHKAPWTTPNGITTNQIDHVLVEAKHMKTEMNARRYREANADNNHVLIRVKLKIAKPPKRKGEQTRIKANIESLRKEAVRETYHEATGENIQIDSDIERKY</sequence>
<organism evidence="2 3">
    <name type="scientific">Ignelater luminosus</name>
    <name type="common">Cucubano</name>
    <name type="synonym">Pyrophorus luminosus</name>
    <dbReference type="NCBI Taxonomy" id="2038154"/>
    <lineage>
        <taxon>Eukaryota</taxon>
        <taxon>Metazoa</taxon>
        <taxon>Ecdysozoa</taxon>
        <taxon>Arthropoda</taxon>
        <taxon>Hexapoda</taxon>
        <taxon>Insecta</taxon>
        <taxon>Pterygota</taxon>
        <taxon>Neoptera</taxon>
        <taxon>Endopterygota</taxon>
        <taxon>Coleoptera</taxon>
        <taxon>Polyphaga</taxon>
        <taxon>Elateriformia</taxon>
        <taxon>Elateroidea</taxon>
        <taxon>Elateridae</taxon>
        <taxon>Agrypninae</taxon>
        <taxon>Pyrophorini</taxon>
        <taxon>Ignelater</taxon>
    </lineage>
</organism>
<name>A0A8K0CIA3_IGNLU</name>
<comment type="caution">
    <text evidence="2">The sequence shown here is derived from an EMBL/GenBank/DDBJ whole genome shotgun (WGS) entry which is preliminary data.</text>
</comment>
<evidence type="ECO:0000313" key="3">
    <source>
        <dbReference type="Proteomes" id="UP000801492"/>
    </source>
</evidence>
<dbReference type="EMBL" id="VTPC01090178">
    <property type="protein sequence ID" value="KAF2884380.1"/>
    <property type="molecule type" value="Genomic_DNA"/>
</dbReference>
<protein>
    <submittedName>
        <fullName evidence="2">Uncharacterized protein</fullName>
    </submittedName>
</protein>
<reference evidence="2" key="1">
    <citation type="submission" date="2019-08" db="EMBL/GenBank/DDBJ databases">
        <title>The genome of the North American firefly Photinus pyralis.</title>
        <authorList>
            <consortium name="Photinus pyralis genome working group"/>
            <person name="Fallon T.R."/>
            <person name="Sander Lower S.E."/>
            <person name="Weng J.-K."/>
        </authorList>
    </citation>
    <scope>NUCLEOTIDE SEQUENCE</scope>
    <source>
        <strain evidence="2">TRF0915ILg1</strain>
        <tissue evidence="2">Whole body</tissue>
    </source>
</reference>
<accession>A0A8K0CIA3</accession>